<name>A0A164JBI6_9CRUS</name>
<proteinExistence type="predicted"/>
<dbReference type="SUPFAM" id="SSF56672">
    <property type="entry name" value="DNA/RNA polymerases"/>
    <property type="match status" value="1"/>
</dbReference>
<dbReference type="Proteomes" id="UP000076858">
    <property type="component" value="Unassembled WGS sequence"/>
</dbReference>
<dbReference type="PANTHER" id="PTHR33050:SF7">
    <property type="entry name" value="RIBONUCLEASE H"/>
    <property type="match status" value="1"/>
</dbReference>
<feature type="non-terminal residue" evidence="1">
    <location>
        <position position="250"/>
    </location>
</feature>
<dbReference type="AlphaFoldDB" id="A0A164JBI6"/>
<comment type="caution">
    <text evidence="1">The sequence shown here is derived from an EMBL/GenBank/DDBJ whole genome shotgun (WGS) entry which is preliminary data.</text>
</comment>
<evidence type="ECO:0000313" key="1">
    <source>
        <dbReference type="EMBL" id="KZS02184.1"/>
    </source>
</evidence>
<evidence type="ECO:0000313" key="2">
    <source>
        <dbReference type="Proteomes" id="UP000076858"/>
    </source>
</evidence>
<dbReference type="PANTHER" id="PTHR33050">
    <property type="entry name" value="REVERSE TRANSCRIPTASE DOMAIN-CONTAINING PROTEIN"/>
    <property type="match status" value="1"/>
</dbReference>
<dbReference type="InterPro" id="IPR052055">
    <property type="entry name" value="Hepadnavirus_pol/RT"/>
</dbReference>
<protein>
    <recommendedName>
        <fullName evidence="3">RNase H type-1 domain-containing protein</fullName>
    </recommendedName>
</protein>
<sequence>LGARLDVQIVVSLLESLGFVISTEKSIKEPTQTLEYTGLTIRTLPLTFALTGKKVADIRKLCKNALVRRKLPLRDLASLLGSLSWATAAIRYAQAHFRSLQSFYTEGLKSTEVNFQASVTITPNTEGDLSWWINDAKFEEGKAIIMSATDISIYTDASLSGWGAVCQGIRTGGPWSRAESNYHINQLELLAALKGLECFTATSFGSTVKLNIDNTTAVSYINKLPTRVIRQLVPSTESAMDGRILKELER</sequence>
<dbReference type="CDD" id="cd09275">
    <property type="entry name" value="RNase_HI_RT_DIRS1"/>
    <property type="match status" value="1"/>
</dbReference>
<reference evidence="1 2" key="1">
    <citation type="submission" date="2016-03" db="EMBL/GenBank/DDBJ databases">
        <title>EvidentialGene: Evidence-directed Construction of Genes on Genomes.</title>
        <authorList>
            <person name="Gilbert D.G."/>
            <person name="Choi J.-H."/>
            <person name="Mockaitis K."/>
            <person name="Colbourne J."/>
            <person name="Pfrender M."/>
        </authorList>
    </citation>
    <scope>NUCLEOTIDE SEQUENCE [LARGE SCALE GENOMIC DNA]</scope>
    <source>
        <strain evidence="1 2">Xinb3</strain>
        <tissue evidence="1">Complete organism</tissue>
    </source>
</reference>
<dbReference type="GO" id="GO:0071897">
    <property type="term" value="P:DNA biosynthetic process"/>
    <property type="evidence" value="ECO:0007669"/>
    <property type="project" value="UniProtKB-ARBA"/>
</dbReference>
<feature type="non-terminal residue" evidence="1">
    <location>
        <position position="1"/>
    </location>
</feature>
<organism evidence="1 2">
    <name type="scientific">Daphnia magna</name>
    <dbReference type="NCBI Taxonomy" id="35525"/>
    <lineage>
        <taxon>Eukaryota</taxon>
        <taxon>Metazoa</taxon>
        <taxon>Ecdysozoa</taxon>
        <taxon>Arthropoda</taxon>
        <taxon>Crustacea</taxon>
        <taxon>Branchiopoda</taxon>
        <taxon>Diplostraca</taxon>
        <taxon>Cladocera</taxon>
        <taxon>Anomopoda</taxon>
        <taxon>Daphniidae</taxon>
        <taxon>Daphnia</taxon>
    </lineage>
</organism>
<evidence type="ECO:0008006" key="3">
    <source>
        <dbReference type="Google" id="ProtNLM"/>
    </source>
</evidence>
<gene>
    <name evidence="1" type="ORF">APZ42_000875</name>
</gene>
<accession>A0A164JBI6</accession>
<dbReference type="EMBL" id="LRGB01005065">
    <property type="protein sequence ID" value="KZS02184.1"/>
    <property type="molecule type" value="Genomic_DNA"/>
</dbReference>
<dbReference type="InterPro" id="IPR043502">
    <property type="entry name" value="DNA/RNA_pol_sf"/>
</dbReference>
<keyword evidence="2" id="KW-1185">Reference proteome</keyword>